<dbReference type="EMBL" id="RCMK01002326">
    <property type="protein sequence ID" value="KAG2882441.1"/>
    <property type="molecule type" value="Genomic_DNA"/>
</dbReference>
<dbReference type="OrthoDB" id="93564at2759"/>
<gene>
    <name evidence="2" type="ORF">PC110_g21674</name>
    <name evidence="1" type="ORF">PC117_g26221</name>
</gene>
<dbReference type="VEuPathDB" id="FungiDB:PC110_g21674"/>
<protein>
    <submittedName>
        <fullName evidence="2">Uncharacterized protein</fullName>
    </submittedName>
</protein>
<reference evidence="1" key="2">
    <citation type="submission" date="2018-10" db="EMBL/GenBank/DDBJ databases">
        <title>Effector identification in a new, highly contiguous assembly of the strawberry crown rot pathogen Phytophthora cactorum.</title>
        <authorList>
            <person name="Armitage A.D."/>
            <person name="Nellist C.F."/>
            <person name="Bates H."/>
            <person name="Vickerstaff R.J."/>
            <person name="Harrison R.J."/>
        </authorList>
    </citation>
    <scope>NUCLEOTIDE SEQUENCE</scope>
    <source>
        <strain evidence="1">4040</strain>
    </source>
</reference>
<reference evidence="2 3" key="1">
    <citation type="submission" date="2018-01" db="EMBL/GenBank/DDBJ databases">
        <title>Draft genome of the strawberry crown rot pathogen Phytophthora cactorum.</title>
        <authorList>
            <person name="Armitage A.D."/>
            <person name="Lysoe E."/>
            <person name="Nellist C.F."/>
            <person name="Harrison R.J."/>
            <person name="Brurberg M.B."/>
        </authorList>
    </citation>
    <scope>NUCLEOTIDE SEQUENCE [LARGE SCALE GENOMIC DNA]</scope>
    <source>
        <strain evidence="2 3">10300</strain>
    </source>
</reference>
<dbReference type="AlphaFoldDB" id="A0A329RBB8"/>
<keyword evidence="3" id="KW-1185">Reference proteome</keyword>
<dbReference type="EMBL" id="MJFZ01001517">
    <property type="protein sequence ID" value="RAW21883.1"/>
    <property type="molecule type" value="Genomic_DNA"/>
</dbReference>
<dbReference type="Proteomes" id="UP000251314">
    <property type="component" value="Unassembled WGS sequence"/>
</dbReference>
<dbReference type="Proteomes" id="UP000736787">
    <property type="component" value="Unassembled WGS sequence"/>
</dbReference>
<organism evidence="2 3">
    <name type="scientific">Phytophthora cactorum</name>
    <dbReference type="NCBI Taxonomy" id="29920"/>
    <lineage>
        <taxon>Eukaryota</taxon>
        <taxon>Sar</taxon>
        <taxon>Stramenopiles</taxon>
        <taxon>Oomycota</taxon>
        <taxon>Peronosporomycetes</taxon>
        <taxon>Peronosporales</taxon>
        <taxon>Peronosporaceae</taxon>
        <taxon>Phytophthora</taxon>
    </lineage>
</organism>
<evidence type="ECO:0000313" key="2">
    <source>
        <dbReference type="EMBL" id="RAW21883.1"/>
    </source>
</evidence>
<evidence type="ECO:0000313" key="1">
    <source>
        <dbReference type="EMBL" id="KAG2882441.1"/>
    </source>
</evidence>
<accession>A0A329RBB8</accession>
<proteinExistence type="predicted"/>
<evidence type="ECO:0000313" key="3">
    <source>
        <dbReference type="Proteomes" id="UP000251314"/>
    </source>
</evidence>
<name>A0A329RBB8_9STRA</name>
<sequence>MSTNAQLQAEIDRLNQVMADCTRVPTNRPNFTGKRGVDIREWLFQIESSCRINNIPIEDVSPRLPRIAGLAMEKLASGWLLHWSSTTQSEEHTWLFFS</sequence>
<comment type="caution">
    <text evidence="2">The sequence shown here is derived from an EMBL/GenBank/DDBJ whole genome shotgun (WGS) entry which is preliminary data.</text>
</comment>